<proteinExistence type="predicted"/>
<keyword evidence="2" id="KW-1185">Reference proteome</keyword>
<dbReference type="AlphaFoldDB" id="A0A9W7WC14"/>
<dbReference type="Proteomes" id="UP001059041">
    <property type="component" value="Linkage Group LG22"/>
</dbReference>
<accession>A0A9W7WC14</accession>
<evidence type="ECO:0000313" key="2">
    <source>
        <dbReference type="Proteomes" id="UP001059041"/>
    </source>
</evidence>
<name>A0A9W7WC14_TRIRA</name>
<sequence length="280" mass="30412">MRSFALECSGVAKGHVCNDAALKDFFNYALDEPLSWWSMTGLDHLSFGGFVDFLARQGKTHVRDTAASPEAAVDTAASPEVAVENAVSPELTKDAAVSPKAVDHTLLHSRKRRKRRKASISPSPVVLEFPSRLMVEVGLDLPDTAMKTVFEQPTFLVYPDVVEEAVLSLYVAAVMCVWAAYVSEVATSDPFSPEPPVLSVTTLEAIPESPVTPAMVQRAVITFYALMILCAWAAYTSQLLAVDLEAVPEPFSSLENPLLALRLFQNPLSYLSPSQSPVLV</sequence>
<organism evidence="1 2">
    <name type="scientific">Triplophysa rosa</name>
    <name type="common">Cave loach</name>
    <dbReference type="NCBI Taxonomy" id="992332"/>
    <lineage>
        <taxon>Eukaryota</taxon>
        <taxon>Metazoa</taxon>
        <taxon>Chordata</taxon>
        <taxon>Craniata</taxon>
        <taxon>Vertebrata</taxon>
        <taxon>Euteleostomi</taxon>
        <taxon>Actinopterygii</taxon>
        <taxon>Neopterygii</taxon>
        <taxon>Teleostei</taxon>
        <taxon>Ostariophysi</taxon>
        <taxon>Cypriniformes</taxon>
        <taxon>Nemacheilidae</taxon>
        <taxon>Triplophysa</taxon>
    </lineage>
</organism>
<evidence type="ECO:0000313" key="1">
    <source>
        <dbReference type="EMBL" id="KAI7793354.1"/>
    </source>
</evidence>
<dbReference type="EMBL" id="JAFHDT010000022">
    <property type="protein sequence ID" value="KAI7793354.1"/>
    <property type="molecule type" value="Genomic_DNA"/>
</dbReference>
<gene>
    <name evidence="1" type="ORF">IRJ41_012966</name>
</gene>
<reference evidence="1" key="1">
    <citation type="submission" date="2021-02" db="EMBL/GenBank/DDBJ databases">
        <title>Comparative genomics reveals that relaxation of natural selection precedes convergent phenotypic evolution of cavefish.</title>
        <authorList>
            <person name="Peng Z."/>
        </authorList>
    </citation>
    <scope>NUCLEOTIDE SEQUENCE</scope>
    <source>
        <tissue evidence="1">Muscle</tissue>
    </source>
</reference>
<protein>
    <submittedName>
        <fullName evidence="1">Uncharacterized protein</fullName>
    </submittedName>
</protein>
<comment type="caution">
    <text evidence="1">The sequence shown here is derived from an EMBL/GenBank/DDBJ whole genome shotgun (WGS) entry which is preliminary data.</text>
</comment>